<comment type="caution">
    <text evidence="1">The sequence shown here is derived from an EMBL/GenBank/DDBJ whole genome shotgun (WGS) entry which is preliminary data.</text>
</comment>
<reference evidence="1 2" key="1">
    <citation type="journal article" date="2024" name="Int. J. Mol. Sci.">
        <title>Exploration of Alicyclobacillus spp. Genome in Search of Antibiotic Resistance.</title>
        <authorList>
            <person name="Bucka-Kolendo J."/>
            <person name="Kiousi D.E."/>
            <person name="Dekowska A."/>
            <person name="Mikolajczuk-Szczyrba A."/>
            <person name="Karadedos D.M."/>
            <person name="Michael P."/>
            <person name="Galanis A."/>
            <person name="Sokolowska B."/>
        </authorList>
    </citation>
    <scope>NUCLEOTIDE SEQUENCE [LARGE SCALE GENOMIC DNA]</scope>
    <source>
        <strain evidence="1 2">KKP 3000</strain>
    </source>
</reference>
<sequence length="278" mass="29303">MVNTTGTQFTTAYAAAGVNILGLTAPTNVQATQSTVANEGLVEGVTYYFWVTSLDYQGGETTVGNMASYTLNSSNGNYGIHISWDDVPGATEYKIYINSNDTNPQTGGLLATVSGSTNDYDWDGAPSTSGTPPTTNTTGFVTANGGMTAHNGATVWDDSNRGFDVYIPILAPITPATTTSTSWNDISGSYFEVTNDFVGYKAALLEAVAWNSTSGDQAQVAIRDGNNNVVCSFHTTNTYGTIIRTPFTPTIGTQYKLSIATQSGGTCNLTQAKVVLVY</sequence>
<gene>
    <name evidence="1" type="ORF">KKP3000_001960</name>
</gene>
<dbReference type="RefSeq" id="WP_375330596.1">
    <property type="nucleotide sequence ID" value="NZ_JBDXSU010000027.1"/>
</dbReference>
<evidence type="ECO:0000313" key="2">
    <source>
        <dbReference type="Proteomes" id="UP001579974"/>
    </source>
</evidence>
<keyword evidence="2" id="KW-1185">Reference proteome</keyword>
<proteinExistence type="predicted"/>
<name>A0ABV5AKH0_9BACL</name>
<organism evidence="1 2">
    <name type="scientific">Alicyclobacillus fastidiosus</name>
    <dbReference type="NCBI Taxonomy" id="392011"/>
    <lineage>
        <taxon>Bacteria</taxon>
        <taxon>Bacillati</taxon>
        <taxon>Bacillota</taxon>
        <taxon>Bacilli</taxon>
        <taxon>Bacillales</taxon>
        <taxon>Alicyclobacillaceae</taxon>
        <taxon>Alicyclobacillus</taxon>
    </lineage>
</organism>
<evidence type="ECO:0000313" key="1">
    <source>
        <dbReference type="EMBL" id="MFB5192749.1"/>
    </source>
</evidence>
<dbReference type="Proteomes" id="UP001579974">
    <property type="component" value="Unassembled WGS sequence"/>
</dbReference>
<dbReference type="EMBL" id="JBDXSU010000027">
    <property type="protein sequence ID" value="MFB5192749.1"/>
    <property type="molecule type" value="Genomic_DNA"/>
</dbReference>
<protein>
    <submittedName>
        <fullName evidence="1">Uncharacterized protein</fullName>
    </submittedName>
</protein>
<accession>A0ABV5AKH0</accession>